<dbReference type="AlphaFoldDB" id="A0A167JXJ2"/>
<sequence length="174" mass="19228">MSRKLSRGGWRRTGSLGISADERIDDGQEEKKRQLQLSKQNFDNATNILYPSHTTDPSSAVVDYDLFVGTYSHPGYGNYTFSVEEAKPANQTLSKQLVAIRADLIIPMRMNLRHVVGDHWVAYLIPILGSAAQRGFFAAKAIMGAGGKPTALDITWQGALGRLSEVTTRFDRVD</sequence>
<comment type="caution">
    <text evidence="1">The sequence shown here is derived from an EMBL/GenBank/DDBJ whole genome shotgun (WGS) entry which is preliminary data.</text>
</comment>
<accession>A0A167JXJ2</accession>
<gene>
    <name evidence="1" type="ORF">BBO_00880</name>
</gene>
<reference evidence="1 2" key="1">
    <citation type="journal article" date="2016" name="Genome Biol. Evol.">
        <title>Divergent and convergent evolution of fungal pathogenicity.</title>
        <authorList>
            <person name="Shang Y."/>
            <person name="Xiao G."/>
            <person name="Zheng P."/>
            <person name="Cen K."/>
            <person name="Zhan S."/>
            <person name="Wang C."/>
        </authorList>
    </citation>
    <scope>NUCLEOTIDE SEQUENCE [LARGE SCALE GENOMIC DNA]</scope>
    <source>
        <strain evidence="1 2">RCEF 3172</strain>
    </source>
</reference>
<evidence type="ECO:0000313" key="1">
    <source>
        <dbReference type="EMBL" id="OAA50933.1"/>
    </source>
</evidence>
<evidence type="ECO:0000313" key="2">
    <source>
        <dbReference type="Proteomes" id="UP000076863"/>
    </source>
</evidence>
<dbReference type="Proteomes" id="UP000076863">
    <property type="component" value="Unassembled WGS sequence"/>
</dbReference>
<organism evidence="1 2">
    <name type="scientific">Beauveria brongniartii RCEF 3172</name>
    <dbReference type="NCBI Taxonomy" id="1081107"/>
    <lineage>
        <taxon>Eukaryota</taxon>
        <taxon>Fungi</taxon>
        <taxon>Dikarya</taxon>
        <taxon>Ascomycota</taxon>
        <taxon>Pezizomycotina</taxon>
        <taxon>Sordariomycetes</taxon>
        <taxon>Hypocreomycetidae</taxon>
        <taxon>Hypocreales</taxon>
        <taxon>Cordycipitaceae</taxon>
        <taxon>Beauveria</taxon>
        <taxon>Beauveria brongniartii</taxon>
    </lineage>
</organism>
<name>A0A167JXJ2_9HYPO</name>
<keyword evidence="2" id="KW-1185">Reference proteome</keyword>
<protein>
    <submittedName>
        <fullName evidence="1">Uncharacterized protein</fullName>
    </submittedName>
</protein>
<proteinExistence type="predicted"/>
<dbReference type="OrthoDB" id="5946976at2759"/>
<dbReference type="EMBL" id="AZHA01000002">
    <property type="protein sequence ID" value="OAA50933.1"/>
    <property type="molecule type" value="Genomic_DNA"/>
</dbReference>